<keyword evidence="4 6" id="KW-0807">Transducer</keyword>
<sequence length="596" mass="65653">MKRGRMNMRSRRKGSIMLRMIIVVTVTMIALCSTMLIRELNFQRSMYVGSLEQRLKVMVDLELQELNSSIRQASYTLSDNNNSTDFKTNTTFIMIREKLNFLTKDDVISTYVLLPDPIKTDNGTGFKIVQGSNSFEKRGLTPGKTFEADPEIVAVLDKLKTKGIATSSDHRIGDSHVMTVLHDIKNEQGHLLGILGMEFNYDIIEAELNAILVETLGITAAIGIVSLLLLAAYIRVSLKPLQHMSELAEKAAEGDLTVRLQVNRLDEVGRVSESFNRMIERLSLLIHDVRHMSSDVALASTKLELAADDTSMSAAEVNAAMQQVASGVAMQQTNVYETKQAMTEIAAGVTQMAETSSTVADQMIASSQQTKEGRQVIIRTVNQMERIGEASQQTFTALNELTEHVTEISEAVVFIQGIVKQTELLALNASIEAARAGEHGKGFQVVAVEVRKLAEHSKNSLEHIMTLISGIHARNVQTTTAADHQRRAVTDGLAVVKSADEAFVQIAEAIQHITSLVQETSQVSAEMSAASEEVMATLDQLNDIALQSTDYTNSVAASTEQQTTMVEQMKSEVARLHTISKDLEHQLSQFRLSEEK</sequence>
<dbReference type="PROSITE" id="PS50885">
    <property type="entry name" value="HAMP"/>
    <property type="match status" value="1"/>
</dbReference>
<dbReference type="AlphaFoldDB" id="A0A559J3G4"/>
<evidence type="ECO:0000256" key="1">
    <source>
        <dbReference type="ARBA" id="ARBA00004236"/>
    </source>
</evidence>
<accession>A0A559J3G4</accession>
<protein>
    <submittedName>
        <fullName evidence="9">HAMP domain-containing protein</fullName>
    </submittedName>
</protein>
<dbReference type="OrthoDB" id="369835at2"/>
<dbReference type="EMBL" id="VNJK01000001">
    <property type="protein sequence ID" value="TVX94430.1"/>
    <property type="molecule type" value="Genomic_DNA"/>
</dbReference>
<dbReference type="Proteomes" id="UP000318102">
    <property type="component" value="Unassembled WGS sequence"/>
</dbReference>
<name>A0A559J3G4_9BACL</name>
<evidence type="ECO:0000259" key="7">
    <source>
        <dbReference type="PROSITE" id="PS50111"/>
    </source>
</evidence>
<dbReference type="InterPro" id="IPR004089">
    <property type="entry name" value="MCPsignal_dom"/>
</dbReference>
<gene>
    <name evidence="9" type="ORF">FPZ44_16040</name>
</gene>
<organism evidence="9 10">
    <name type="scientific">Paenibacillus agilis</name>
    <dbReference type="NCBI Taxonomy" id="3020863"/>
    <lineage>
        <taxon>Bacteria</taxon>
        <taxon>Bacillati</taxon>
        <taxon>Bacillota</taxon>
        <taxon>Bacilli</taxon>
        <taxon>Bacillales</taxon>
        <taxon>Paenibacillaceae</taxon>
        <taxon>Paenibacillus</taxon>
    </lineage>
</organism>
<dbReference type="PROSITE" id="PS50111">
    <property type="entry name" value="CHEMOTAXIS_TRANSDUC_2"/>
    <property type="match status" value="1"/>
</dbReference>
<dbReference type="Gene3D" id="6.10.340.10">
    <property type="match status" value="1"/>
</dbReference>
<dbReference type="Gene3D" id="1.10.287.950">
    <property type="entry name" value="Methyl-accepting chemotaxis protein"/>
    <property type="match status" value="1"/>
</dbReference>
<comment type="similarity">
    <text evidence="5">Belongs to the methyl-accepting chemotaxis (MCP) protein family.</text>
</comment>
<dbReference type="Pfam" id="PF00015">
    <property type="entry name" value="MCPsignal"/>
    <property type="match status" value="1"/>
</dbReference>
<evidence type="ECO:0000313" key="10">
    <source>
        <dbReference type="Proteomes" id="UP000318102"/>
    </source>
</evidence>
<proteinExistence type="inferred from homology"/>
<dbReference type="PANTHER" id="PTHR32089">
    <property type="entry name" value="METHYL-ACCEPTING CHEMOTAXIS PROTEIN MCPB"/>
    <property type="match status" value="1"/>
</dbReference>
<feature type="domain" description="HAMP" evidence="8">
    <location>
        <begin position="235"/>
        <end position="287"/>
    </location>
</feature>
<dbReference type="Pfam" id="PF00672">
    <property type="entry name" value="HAMP"/>
    <property type="match status" value="1"/>
</dbReference>
<evidence type="ECO:0000259" key="8">
    <source>
        <dbReference type="PROSITE" id="PS50885"/>
    </source>
</evidence>
<keyword evidence="2" id="KW-1003">Cell membrane</keyword>
<evidence type="ECO:0000256" key="4">
    <source>
        <dbReference type="ARBA" id="ARBA00023224"/>
    </source>
</evidence>
<dbReference type="SMART" id="SM00283">
    <property type="entry name" value="MA"/>
    <property type="match status" value="1"/>
</dbReference>
<keyword evidence="10" id="KW-1185">Reference proteome</keyword>
<comment type="subcellular location">
    <subcellularLocation>
        <location evidence="1">Cell membrane</location>
    </subcellularLocation>
</comment>
<reference evidence="9 10" key="1">
    <citation type="submission" date="2019-07" db="EMBL/GenBank/DDBJ databases">
        <authorList>
            <person name="Kim J."/>
        </authorList>
    </citation>
    <scope>NUCLEOTIDE SEQUENCE [LARGE SCALE GENOMIC DNA]</scope>
    <source>
        <strain evidence="9 10">N4</strain>
    </source>
</reference>
<keyword evidence="3" id="KW-0472">Membrane</keyword>
<dbReference type="GO" id="GO:0007165">
    <property type="term" value="P:signal transduction"/>
    <property type="evidence" value="ECO:0007669"/>
    <property type="project" value="UniProtKB-KW"/>
</dbReference>
<comment type="caution">
    <text evidence="9">The sequence shown here is derived from an EMBL/GenBank/DDBJ whole genome shotgun (WGS) entry which is preliminary data.</text>
</comment>
<evidence type="ECO:0000313" key="9">
    <source>
        <dbReference type="EMBL" id="TVX94430.1"/>
    </source>
</evidence>
<evidence type="ECO:0000256" key="2">
    <source>
        <dbReference type="ARBA" id="ARBA00022475"/>
    </source>
</evidence>
<feature type="domain" description="Methyl-accepting transducer" evidence="7">
    <location>
        <begin position="306"/>
        <end position="542"/>
    </location>
</feature>
<dbReference type="SUPFAM" id="SSF58104">
    <property type="entry name" value="Methyl-accepting chemotaxis protein (MCP) signaling domain"/>
    <property type="match status" value="1"/>
</dbReference>
<dbReference type="GO" id="GO:0005886">
    <property type="term" value="C:plasma membrane"/>
    <property type="evidence" value="ECO:0007669"/>
    <property type="project" value="UniProtKB-SubCell"/>
</dbReference>
<dbReference type="InterPro" id="IPR003660">
    <property type="entry name" value="HAMP_dom"/>
</dbReference>
<dbReference type="CDD" id="cd06225">
    <property type="entry name" value="HAMP"/>
    <property type="match status" value="1"/>
</dbReference>
<evidence type="ECO:0000256" key="5">
    <source>
        <dbReference type="ARBA" id="ARBA00029447"/>
    </source>
</evidence>
<evidence type="ECO:0000256" key="6">
    <source>
        <dbReference type="PROSITE-ProRule" id="PRU00284"/>
    </source>
</evidence>
<dbReference type="PANTHER" id="PTHR32089:SF112">
    <property type="entry name" value="LYSOZYME-LIKE PROTEIN-RELATED"/>
    <property type="match status" value="1"/>
</dbReference>
<evidence type="ECO:0000256" key="3">
    <source>
        <dbReference type="ARBA" id="ARBA00023136"/>
    </source>
</evidence>
<dbReference type="SMART" id="SM00304">
    <property type="entry name" value="HAMP"/>
    <property type="match status" value="1"/>
</dbReference>